<feature type="region of interest" description="Disordered" evidence="1">
    <location>
        <begin position="1"/>
        <end position="39"/>
    </location>
</feature>
<evidence type="ECO:0000256" key="1">
    <source>
        <dbReference type="SAM" id="MobiDB-lite"/>
    </source>
</evidence>
<keyword evidence="3" id="KW-1185">Reference proteome</keyword>
<sequence>MESSSKCKKKIPKSSKSQRKKDKQRSDKGKEKINGGPTFGSYNYKLFSLFNRKFKNSKVKSPPDVNKAFELFTDDSLHMSADQLRRFLAVHQNDVNTRLDDA</sequence>
<protein>
    <submittedName>
        <fullName evidence="2">Uncharacterized protein</fullName>
    </submittedName>
</protein>
<feature type="compositionally biased region" description="Basic and acidic residues" evidence="1">
    <location>
        <begin position="24"/>
        <end position="33"/>
    </location>
</feature>
<comment type="caution">
    <text evidence="2">The sequence shown here is derived from an EMBL/GenBank/DDBJ whole genome shotgun (WGS) entry which is preliminary data.</text>
</comment>
<organism evidence="2 3">
    <name type="scientific">Hibiscus syriacus</name>
    <name type="common">Rose of Sharon</name>
    <dbReference type="NCBI Taxonomy" id="106335"/>
    <lineage>
        <taxon>Eukaryota</taxon>
        <taxon>Viridiplantae</taxon>
        <taxon>Streptophyta</taxon>
        <taxon>Embryophyta</taxon>
        <taxon>Tracheophyta</taxon>
        <taxon>Spermatophyta</taxon>
        <taxon>Magnoliopsida</taxon>
        <taxon>eudicotyledons</taxon>
        <taxon>Gunneridae</taxon>
        <taxon>Pentapetalae</taxon>
        <taxon>rosids</taxon>
        <taxon>malvids</taxon>
        <taxon>Malvales</taxon>
        <taxon>Malvaceae</taxon>
        <taxon>Malvoideae</taxon>
        <taxon>Hibiscus</taxon>
    </lineage>
</organism>
<reference evidence="2" key="1">
    <citation type="submission" date="2019-09" db="EMBL/GenBank/DDBJ databases">
        <title>Draft genome information of white flower Hibiscus syriacus.</title>
        <authorList>
            <person name="Kim Y.-M."/>
        </authorList>
    </citation>
    <scope>NUCLEOTIDE SEQUENCE [LARGE SCALE GENOMIC DNA]</scope>
    <source>
        <strain evidence="2">YM2019G1</strain>
    </source>
</reference>
<dbReference type="AlphaFoldDB" id="A0A6A3AW24"/>
<evidence type="ECO:0000313" key="2">
    <source>
        <dbReference type="EMBL" id="KAE8708970.1"/>
    </source>
</evidence>
<dbReference type="EMBL" id="VEPZ02000937">
    <property type="protein sequence ID" value="KAE8708970.1"/>
    <property type="molecule type" value="Genomic_DNA"/>
</dbReference>
<proteinExistence type="predicted"/>
<dbReference type="Proteomes" id="UP000436088">
    <property type="component" value="Unassembled WGS sequence"/>
</dbReference>
<evidence type="ECO:0000313" key="3">
    <source>
        <dbReference type="Proteomes" id="UP000436088"/>
    </source>
</evidence>
<gene>
    <name evidence="2" type="ORF">F3Y22_tig00110332pilonHSYRG00648</name>
</gene>
<name>A0A6A3AW24_HIBSY</name>
<accession>A0A6A3AW24</accession>
<feature type="compositionally biased region" description="Basic residues" evidence="1">
    <location>
        <begin position="1"/>
        <end position="23"/>
    </location>
</feature>